<keyword evidence="2" id="KW-1133">Transmembrane helix</keyword>
<dbReference type="Gene3D" id="1.10.287.1060">
    <property type="entry name" value="ESAT-6-like"/>
    <property type="match status" value="1"/>
</dbReference>
<reference evidence="5" key="1">
    <citation type="submission" date="2016-03" db="EMBL/GenBank/DDBJ databases">
        <title>Complete genome sequence of the type strain Actinoalloteichus hymeniacidonis DSM 45092.</title>
        <authorList>
            <person name="Schaffert L."/>
            <person name="Albersmeier A."/>
            <person name="Winkler A."/>
            <person name="Kalinowski J."/>
            <person name="Zotchev S."/>
            <person name="Ruckert C."/>
        </authorList>
    </citation>
    <scope>NUCLEOTIDE SEQUENCE [LARGE SCALE GENOMIC DNA]</scope>
    <source>
        <strain evidence="5">HPA177(T) (DSM 45092(T))</strain>
    </source>
</reference>
<feature type="compositionally biased region" description="Polar residues" evidence="1">
    <location>
        <begin position="337"/>
        <end position="354"/>
    </location>
</feature>
<keyword evidence="2" id="KW-0472">Membrane</keyword>
<keyword evidence="5" id="KW-1185">Reference proteome</keyword>
<proteinExistence type="predicted"/>
<organism evidence="4 5">
    <name type="scientific">Actinoalloteichus hymeniacidonis</name>
    <dbReference type="NCBI Taxonomy" id="340345"/>
    <lineage>
        <taxon>Bacteria</taxon>
        <taxon>Bacillati</taxon>
        <taxon>Actinomycetota</taxon>
        <taxon>Actinomycetes</taxon>
        <taxon>Pseudonocardiales</taxon>
        <taxon>Pseudonocardiaceae</taxon>
        <taxon>Actinoalloteichus</taxon>
    </lineage>
</organism>
<evidence type="ECO:0000256" key="2">
    <source>
        <dbReference type="SAM" id="Phobius"/>
    </source>
</evidence>
<evidence type="ECO:0000313" key="5">
    <source>
        <dbReference type="Proteomes" id="UP000095210"/>
    </source>
</evidence>
<evidence type="ECO:0000313" key="4">
    <source>
        <dbReference type="EMBL" id="AOS64944.1"/>
    </source>
</evidence>
<name>A0AAC9HTA1_9PSEU</name>
<protein>
    <recommendedName>
        <fullName evidence="3">Outer membrane channel protein CpnT-like N-terminal domain-containing protein</fullName>
    </recommendedName>
</protein>
<feature type="domain" description="Outer membrane channel protein CpnT-like N-terminal" evidence="3">
    <location>
        <begin position="9"/>
        <end position="146"/>
    </location>
</feature>
<dbReference type="KEGG" id="ahm:TL08_20765"/>
<gene>
    <name evidence="4" type="ORF">TL08_20765</name>
</gene>
<sequence>MGMELPESLQWVASIALGADWPESDEDKLREMRDAWETAGTDITAVKETAQAAAQSAAATMQGETAEQFQTYWEEFEGYLVAFSEMSQQLSTGCGDMALEVEHAKISIYIALAALAVQIIALLAAAAASLGTASAGIPVAQAATQVVVRQILQKLIQNILLNIATNLATDYGIQAFQMARGDRSGLDHGNFGNHIVNGVIQGAGQTVGGAVTSAIPTGASRGMGGAALRGAGAGAVGGFAQGVTEFTAQGGVSSLTGGEYGSGWDYRNLTSNTISGTIGGAQGNMSDRTQGLAESTFPNQTTEHSTPRNNPSHAREVLDSGRNWPVGGRAPEGFENPYNSGTREQVGINGSNVIDQAGRHRPQNQGDDSPLPEARE</sequence>
<feature type="transmembrane region" description="Helical" evidence="2">
    <location>
        <begin position="106"/>
        <end position="128"/>
    </location>
</feature>
<evidence type="ECO:0000259" key="3">
    <source>
        <dbReference type="Pfam" id="PF25547"/>
    </source>
</evidence>
<dbReference type="InterPro" id="IPR057746">
    <property type="entry name" value="CpnT-like_N"/>
</dbReference>
<accession>A0AAC9HTA1</accession>
<feature type="compositionally biased region" description="Polar residues" evidence="1">
    <location>
        <begin position="297"/>
        <end position="312"/>
    </location>
</feature>
<evidence type="ECO:0000256" key="1">
    <source>
        <dbReference type="SAM" id="MobiDB-lite"/>
    </source>
</evidence>
<dbReference type="EMBL" id="CP014859">
    <property type="protein sequence ID" value="AOS64944.1"/>
    <property type="molecule type" value="Genomic_DNA"/>
</dbReference>
<dbReference type="Pfam" id="PF25547">
    <property type="entry name" value="WXG100_2"/>
    <property type="match status" value="1"/>
</dbReference>
<dbReference type="Proteomes" id="UP000095210">
    <property type="component" value="Chromosome"/>
</dbReference>
<dbReference type="AlphaFoldDB" id="A0AAC9HTA1"/>
<keyword evidence="2" id="KW-0812">Transmembrane</keyword>
<feature type="region of interest" description="Disordered" evidence="1">
    <location>
        <begin position="297"/>
        <end position="376"/>
    </location>
</feature>
<dbReference type="RefSeq" id="WP_157421208.1">
    <property type="nucleotide sequence ID" value="NZ_CP014859.1"/>
</dbReference>